<dbReference type="PROSITE" id="PS51687">
    <property type="entry name" value="SAM_MT_RNA_M5U"/>
    <property type="match status" value="1"/>
</dbReference>
<gene>
    <name evidence="9" type="ORF">CEY16_12955</name>
</gene>
<evidence type="ECO:0000256" key="3">
    <source>
        <dbReference type="ARBA" id="ARBA00022679"/>
    </source>
</evidence>
<proteinExistence type="inferred from homology"/>
<evidence type="ECO:0000313" key="10">
    <source>
        <dbReference type="Proteomes" id="UP000243524"/>
    </source>
</evidence>
<reference evidence="9 10" key="1">
    <citation type="submission" date="2017-06" db="EMBL/GenBank/DDBJ databases">
        <title>the draft geome sequence of Illustriluteabacillus marina B3227.</title>
        <authorList>
            <person name="He R.-H."/>
            <person name="Du Z.-J."/>
        </authorList>
    </citation>
    <scope>NUCLEOTIDE SEQUENCE [LARGE SCALE GENOMIC DNA]</scope>
    <source>
        <strain evidence="9 10">B3227</strain>
    </source>
</reference>
<dbReference type="PROSITE" id="PS50926">
    <property type="entry name" value="TRAM"/>
    <property type="match status" value="1"/>
</dbReference>
<evidence type="ECO:0000256" key="6">
    <source>
        <dbReference type="PROSITE-ProRule" id="PRU01024"/>
    </source>
</evidence>
<feature type="binding site" evidence="6">
    <location>
        <position position="318"/>
    </location>
    <ligand>
        <name>S-adenosyl-L-methionine</name>
        <dbReference type="ChEBI" id="CHEBI:59789"/>
    </ligand>
</feature>
<protein>
    <submittedName>
        <fullName evidence="9">23S rRNA (Uracil(1939)-C(5))-methyltransferase RlmD</fullName>
    </submittedName>
</protein>
<feature type="binding site" evidence="6">
    <location>
        <position position="289"/>
    </location>
    <ligand>
        <name>S-adenosyl-L-methionine</name>
        <dbReference type="ChEBI" id="CHEBI:59789"/>
    </ligand>
</feature>
<dbReference type="InterPro" id="IPR012340">
    <property type="entry name" value="NA-bd_OB-fold"/>
</dbReference>
<dbReference type="Gene3D" id="3.40.50.150">
    <property type="entry name" value="Vaccinia Virus protein VP39"/>
    <property type="match status" value="1"/>
</dbReference>
<feature type="binding site" evidence="6">
    <location>
        <position position="339"/>
    </location>
    <ligand>
        <name>S-adenosyl-L-methionine</name>
        <dbReference type="ChEBI" id="CHEBI:59789"/>
    </ligand>
</feature>
<dbReference type="GO" id="GO:0051539">
    <property type="term" value="F:4 iron, 4 sulfur cluster binding"/>
    <property type="evidence" value="ECO:0007669"/>
    <property type="project" value="UniProtKB-KW"/>
</dbReference>
<dbReference type="SUPFAM" id="SSF53335">
    <property type="entry name" value="S-adenosyl-L-methionine-dependent methyltransferases"/>
    <property type="match status" value="1"/>
</dbReference>
<dbReference type="Proteomes" id="UP000243524">
    <property type="component" value="Unassembled WGS sequence"/>
</dbReference>
<dbReference type="PANTHER" id="PTHR11061">
    <property type="entry name" value="RNA M5U METHYLTRANSFERASE"/>
    <property type="match status" value="1"/>
</dbReference>
<dbReference type="EMBL" id="PJNH01000004">
    <property type="protein sequence ID" value="PKR76722.1"/>
    <property type="molecule type" value="Genomic_DNA"/>
</dbReference>
<keyword evidence="1" id="KW-0004">4Fe-4S</keyword>
<dbReference type="InterPro" id="IPR029063">
    <property type="entry name" value="SAM-dependent_MTases_sf"/>
</dbReference>
<dbReference type="InterPro" id="IPR002792">
    <property type="entry name" value="TRAM_dom"/>
</dbReference>
<dbReference type="FunFam" id="2.40.50.1070:FF:000003">
    <property type="entry name" value="23S rRNA (Uracil-5-)-methyltransferase RumA"/>
    <property type="match status" value="1"/>
</dbReference>
<dbReference type="Pfam" id="PF01938">
    <property type="entry name" value="TRAM"/>
    <property type="match status" value="1"/>
</dbReference>
<accession>A0A2I0QQV6</accession>
<dbReference type="InterPro" id="IPR010280">
    <property type="entry name" value="U5_MeTrfase_fam"/>
</dbReference>
<keyword evidence="1" id="KW-0479">Metal-binding</keyword>
<dbReference type="GO" id="GO:0070475">
    <property type="term" value="P:rRNA base methylation"/>
    <property type="evidence" value="ECO:0007669"/>
    <property type="project" value="TreeGrafter"/>
</dbReference>
<dbReference type="Gene3D" id="2.40.50.1070">
    <property type="match status" value="1"/>
</dbReference>
<dbReference type="PROSITE" id="PS01231">
    <property type="entry name" value="TRMA_2"/>
    <property type="match status" value="1"/>
</dbReference>
<dbReference type="PANTHER" id="PTHR11061:SF30">
    <property type="entry name" value="TRNA (URACIL(54)-C(5))-METHYLTRANSFERASE"/>
    <property type="match status" value="1"/>
</dbReference>
<dbReference type="FunFam" id="3.40.50.150:FF:000009">
    <property type="entry name" value="23S rRNA (Uracil(1939)-C(5))-methyltransferase RlmD"/>
    <property type="match status" value="1"/>
</dbReference>
<evidence type="ECO:0000256" key="1">
    <source>
        <dbReference type="ARBA" id="ARBA00022485"/>
    </source>
</evidence>
<keyword evidence="2 6" id="KW-0489">Methyltransferase</keyword>
<evidence type="ECO:0000256" key="7">
    <source>
        <dbReference type="PROSITE-ProRule" id="PRU10015"/>
    </source>
</evidence>
<comment type="similarity">
    <text evidence="6">Belongs to the class I-like SAM-binding methyltransferase superfamily. RNA M5U methyltransferase family.</text>
</comment>
<evidence type="ECO:0000259" key="8">
    <source>
        <dbReference type="PROSITE" id="PS50926"/>
    </source>
</evidence>
<dbReference type="Pfam" id="PF05958">
    <property type="entry name" value="tRNA_U5-meth_tr"/>
    <property type="match status" value="1"/>
</dbReference>
<comment type="caution">
    <text evidence="9">The sequence shown here is derived from an EMBL/GenBank/DDBJ whole genome shotgun (WGS) entry which is preliminary data.</text>
</comment>
<keyword evidence="10" id="KW-1185">Reference proteome</keyword>
<sequence>MAKTKAPVTKNEYIDVTFVDLTHEGQGVAKLDGYPIFVPYGLPGEKAQIKVVKVKKNLAFGKLVELHEASEDRIEPPCDVFYKCGGCQIQHMSYDLQLRMKQKQVQDVMKKIAQMSDVPVHSTIGMEDPWNYRNKAQIPVGKRDGKIVTGFYQMRSHNIIDLDECPVQNHVNDMIIREMKTIIGDLGIEPYDEQSHSGEIRHIVVRSGYHTEDVMIVVVTRTKKLTNEKEFVERVKNLSPAIKGIVHNINPKQTNVIMGRDEKLLWGESEITDKIGDLEFSISAQSFYQVNPEQTEKLYEQALKYADLSGKETVIDAYCGIGSISLFLAQKAKKVYGVEVVPKAVDNAKANAKRNHIDNAEFYVGQAEKVMPWWKSQGLDPDVIVVDPPRKGCDEELLEAMIAMQPERIVYVSCNPSTLARDLKILSDGGFEAKEIQPVDMFPQSNHVESVTLVERKL</sequence>
<dbReference type="InterPro" id="IPR030390">
    <property type="entry name" value="MeTrfase_TrmA_AS"/>
</dbReference>
<feature type="domain" description="TRAM" evidence="8">
    <location>
        <begin position="7"/>
        <end position="65"/>
    </location>
</feature>
<keyword evidence="3 6" id="KW-0808">Transferase</keyword>
<keyword evidence="5" id="KW-0411">Iron-sulfur</keyword>
<feature type="binding site" evidence="6">
    <location>
        <position position="387"/>
    </location>
    <ligand>
        <name>S-adenosyl-L-methionine</name>
        <dbReference type="ChEBI" id="CHEBI:59789"/>
    </ligand>
</feature>
<dbReference type="Gene3D" id="2.40.50.140">
    <property type="entry name" value="Nucleic acid-binding proteins"/>
    <property type="match status" value="1"/>
</dbReference>
<evidence type="ECO:0000256" key="2">
    <source>
        <dbReference type="ARBA" id="ARBA00022603"/>
    </source>
</evidence>
<dbReference type="InterPro" id="IPR030391">
    <property type="entry name" value="MeTrfase_TrmA_CS"/>
</dbReference>
<evidence type="ECO:0000256" key="5">
    <source>
        <dbReference type="ARBA" id="ARBA00023014"/>
    </source>
</evidence>
<dbReference type="FunFam" id="2.40.50.140:FF:000097">
    <property type="entry name" value="23S rRNA (uracil(1939)-C(5))-methyltransferase RlmD"/>
    <property type="match status" value="1"/>
</dbReference>
<dbReference type="SUPFAM" id="SSF50249">
    <property type="entry name" value="Nucleic acid-binding proteins"/>
    <property type="match status" value="1"/>
</dbReference>
<evidence type="ECO:0000313" key="9">
    <source>
        <dbReference type="EMBL" id="PKR76722.1"/>
    </source>
</evidence>
<dbReference type="NCBIfam" id="TIGR00479">
    <property type="entry name" value="rumA"/>
    <property type="match status" value="1"/>
</dbReference>
<dbReference type="RefSeq" id="WP_101332472.1">
    <property type="nucleotide sequence ID" value="NZ_PJNH01000004.1"/>
</dbReference>
<keyword evidence="4 6" id="KW-0949">S-adenosyl-L-methionine</keyword>
<evidence type="ECO:0000256" key="4">
    <source>
        <dbReference type="ARBA" id="ARBA00022691"/>
    </source>
</evidence>
<feature type="active site" evidence="7">
    <location>
        <position position="414"/>
    </location>
</feature>
<organism evidence="9 10">
    <name type="scientific">Halalkalibacillus sediminis</name>
    <dbReference type="NCBI Taxonomy" id="2018042"/>
    <lineage>
        <taxon>Bacteria</taxon>
        <taxon>Bacillati</taxon>
        <taxon>Bacillota</taxon>
        <taxon>Bacilli</taxon>
        <taxon>Bacillales</taxon>
        <taxon>Bacillaceae</taxon>
        <taxon>Halalkalibacillus</taxon>
    </lineage>
</organism>
<name>A0A2I0QQV6_9BACI</name>
<dbReference type="OrthoDB" id="9804590at2"/>
<keyword evidence="1" id="KW-0408">Iron</keyword>
<dbReference type="GO" id="GO:0070041">
    <property type="term" value="F:rRNA (uridine-C5-)-methyltransferase activity"/>
    <property type="evidence" value="ECO:0007669"/>
    <property type="project" value="TreeGrafter"/>
</dbReference>
<dbReference type="AlphaFoldDB" id="A0A2I0QQV6"/>
<dbReference type="CDD" id="cd02440">
    <property type="entry name" value="AdoMet_MTases"/>
    <property type="match status" value="1"/>
</dbReference>
<dbReference type="PROSITE" id="PS01230">
    <property type="entry name" value="TRMA_1"/>
    <property type="match status" value="1"/>
</dbReference>
<feature type="active site" description="Nucleophile" evidence="6">
    <location>
        <position position="414"/>
    </location>
</feature>